<dbReference type="Proteomes" id="UP000036261">
    <property type="component" value="Unassembled WGS sequence"/>
</dbReference>
<protein>
    <submittedName>
        <fullName evidence="1">Uncharacterized protein</fullName>
    </submittedName>
</protein>
<dbReference type="RefSeq" id="WP_048507220.1">
    <property type="nucleotide sequence ID" value="NZ_LFND01000004.1"/>
</dbReference>
<dbReference type="PATRIC" id="fig|558151.6.peg.2871"/>
<reference evidence="1 2" key="1">
    <citation type="journal article" date="2013" name="Int. J. Syst. Evol. Microbiol.">
        <title>Chryseobacterium angstadtii sp. nov., isolated from a newt tank.</title>
        <authorList>
            <person name="Kirk K.E."/>
            <person name="Hoffman J.A."/>
            <person name="Smith K.A."/>
            <person name="Strahan B.L."/>
            <person name="Failor K.C."/>
            <person name="Krebs J.E."/>
            <person name="Gale A.N."/>
            <person name="Do T.D."/>
            <person name="Sontag T.C."/>
            <person name="Batties A.M."/>
            <person name="Mistiszyn K."/>
            <person name="Newman J.D."/>
        </authorList>
    </citation>
    <scope>NUCLEOTIDE SEQUENCE [LARGE SCALE GENOMIC DNA]</scope>
    <source>
        <strain evidence="1 2">KM</strain>
    </source>
</reference>
<dbReference type="OrthoDB" id="1264759at2"/>
<evidence type="ECO:0000313" key="2">
    <source>
        <dbReference type="Proteomes" id="UP000036261"/>
    </source>
</evidence>
<comment type="caution">
    <text evidence="1">The sequence shown here is derived from an EMBL/GenBank/DDBJ whole genome shotgun (WGS) entry which is preliminary data.</text>
</comment>
<dbReference type="AlphaFoldDB" id="A0A0J7I994"/>
<accession>A0A0J7I994</accession>
<name>A0A0J7I994_9FLAO</name>
<keyword evidence="2" id="KW-1185">Reference proteome</keyword>
<organism evidence="1 2">
    <name type="scientific">Chryseobacterium angstadtii</name>
    <dbReference type="NCBI Taxonomy" id="558151"/>
    <lineage>
        <taxon>Bacteria</taxon>
        <taxon>Pseudomonadati</taxon>
        <taxon>Bacteroidota</taxon>
        <taxon>Flavobacteriia</taxon>
        <taxon>Flavobacteriales</taxon>
        <taxon>Weeksellaceae</taxon>
        <taxon>Chryseobacterium group</taxon>
        <taxon>Chryseobacterium</taxon>
    </lineage>
</organism>
<evidence type="ECO:0000313" key="1">
    <source>
        <dbReference type="EMBL" id="KMQ62978.1"/>
    </source>
</evidence>
<gene>
    <name evidence="1" type="ORF">ACM46_13570</name>
</gene>
<proteinExistence type="predicted"/>
<dbReference type="EMBL" id="LFND01000004">
    <property type="protein sequence ID" value="KMQ62978.1"/>
    <property type="molecule type" value="Genomic_DNA"/>
</dbReference>
<sequence length="74" mass="8417">MKKLTKLKFDKKVINELTKAEQSTVKGGALEMEQEIGVSKDFDTPTFNDKCFDGGSTTFRKACTWCGFFHSTKW</sequence>